<dbReference type="AlphaFoldDB" id="A0A1E3LQN3"/>
<dbReference type="EMBL" id="MDDS01000086">
    <property type="protein sequence ID" value="ODP36079.1"/>
    <property type="molecule type" value="Genomic_DNA"/>
</dbReference>
<keyword evidence="3" id="KW-1185">Reference proteome</keyword>
<evidence type="ECO:0000259" key="1">
    <source>
        <dbReference type="Pfam" id="PF10276"/>
    </source>
</evidence>
<dbReference type="RefSeq" id="WP_069322265.1">
    <property type="nucleotide sequence ID" value="NZ_MDDS01000086.1"/>
</dbReference>
<protein>
    <recommendedName>
        <fullName evidence="1">Zinc finger CHCC-type domain-containing protein</fullName>
    </recommendedName>
</protein>
<sequence length="76" mass="7890">MIAPPEVTRVSQPRVACDGAQAGIPAALGHPRVYLQIDEHGYVDCGYCDRRFVLIGGPADGVDQGDLPDIAAGASV</sequence>
<feature type="domain" description="Zinc finger CHCC-type" evidence="1">
    <location>
        <begin position="14"/>
        <end position="52"/>
    </location>
</feature>
<reference evidence="2 3" key="1">
    <citation type="submission" date="2016-08" db="EMBL/GenBank/DDBJ databases">
        <title>Draft genome of the agarase producing Sphingomonas sp. MCT13.</title>
        <authorList>
            <person name="D'Andrea M.M."/>
            <person name="Rossolini G.M."/>
            <person name="Thaller M.C."/>
        </authorList>
    </citation>
    <scope>NUCLEOTIDE SEQUENCE [LARGE SCALE GENOMIC DNA]</scope>
    <source>
        <strain evidence="2 3">MCT13</strain>
    </source>
</reference>
<gene>
    <name evidence="2" type="ORF">BFL28_08330</name>
</gene>
<dbReference type="InterPro" id="IPR019401">
    <property type="entry name" value="Znf_CHCC"/>
</dbReference>
<dbReference type="OrthoDB" id="7391570at2"/>
<evidence type="ECO:0000313" key="3">
    <source>
        <dbReference type="Proteomes" id="UP000094487"/>
    </source>
</evidence>
<organism evidence="2 3">
    <name type="scientific">Sphingomonas turrisvirgatae</name>
    <dbReference type="NCBI Taxonomy" id="1888892"/>
    <lineage>
        <taxon>Bacteria</taxon>
        <taxon>Pseudomonadati</taxon>
        <taxon>Pseudomonadota</taxon>
        <taxon>Alphaproteobacteria</taxon>
        <taxon>Sphingomonadales</taxon>
        <taxon>Sphingomonadaceae</taxon>
        <taxon>Sphingomonas</taxon>
    </lineage>
</organism>
<dbReference type="Pfam" id="PF10276">
    <property type="entry name" value="zf-CHCC"/>
    <property type="match status" value="1"/>
</dbReference>
<dbReference type="Proteomes" id="UP000094487">
    <property type="component" value="Unassembled WGS sequence"/>
</dbReference>
<proteinExistence type="predicted"/>
<name>A0A1E3LQN3_9SPHN</name>
<evidence type="ECO:0000313" key="2">
    <source>
        <dbReference type="EMBL" id="ODP36079.1"/>
    </source>
</evidence>
<dbReference type="Gene3D" id="2.60.260.40">
    <property type="entry name" value="q5lls5 like domains"/>
    <property type="match status" value="1"/>
</dbReference>
<accession>A0A1E3LQN3</accession>
<comment type="caution">
    <text evidence="2">The sequence shown here is derived from an EMBL/GenBank/DDBJ whole genome shotgun (WGS) entry which is preliminary data.</text>
</comment>
<dbReference type="STRING" id="1888892.BFL28_08330"/>